<dbReference type="EMBL" id="LCIR01000005">
    <property type="protein sequence ID" value="KKT59943.1"/>
    <property type="molecule type" value="Genomic_DNA"/>
</dbReference>
<dbReference type="PANTHER" id="PTHR12277">
    <property type="entry name" value="ALPHA/BETA HYDROLASE DOMAIN-CONTAINING PROTEIN"/>
    <property type="match status" value="1"/>
</dbReference>
<evidence type="ECO:0000313" key="3">
    <source>
        <dbReference type="Proteomes" id="UP000034087"/>
    </source>
</evidence>
<proteinExistence type="predicted"/>
<evidence type="ECO:0000313" key="2">
    <source>
        <dbReference type="EMBL" id="KKT59943.1"/>
    </source>
</evidence>
<dbReference type="AlphaFoldDB" id="A0A0G1ILZ9"/>
<feature type="domain" description="Peptidase S9 prolyl oligopeptidase catalytic" evidence="1">
    <location>
        <begin position="43"/>
        <end position="246"/>
    </location>
</feature>
<comment type="caution">
    <text evidence="2">The sequence shown here is derived from an EMBL/GenBank/DDBJ whole genome shotgun (WGS) entry which is preliminary data.</text>
</comment>
<dbReference type="InterPro" id="IPR001375">
    <property type="entry name" value="Peptidase_S9_cat"/>
</dbReference>
<dbReference type="GO" id="GO:0006508">
    <property type="term" value="P:proteolysis"/>
    <property type="evidence" value="ECO:0007669"/>
    <property type="project" value="InterPro"/>
</dbReference>
<dbReference type="Proteomes" id="UP000034087">
    <property type="component" value="Unassembled WGS sequence"/>
</dbReference>
<name>A0A0G1ILZ9_9BACT</name>
<reference evidence="2 3" key="1">
    <citation type="journal article" date="2015" name="Nature">
        <title>rRNA introns, odd ribosomes, and small enigmatic genomes across a large radiation of phyla.</title>
        <authorList>
            <person name="Brown C.T."/>
            <person name="Hug L.A."/>
            <person name="Thomas B.C."/>
            <person name="Sharon I."/>
            <person name="Castelle C.J."/>
            <person name="Singh A."/>
            <person name="Wilkins M.J."/>
            <person name="Williams K.H."/>
            <person name="Banfield J.F."/>
        </authorList>
    </citation>
    <scope>NUCLEOTIDE SEQUENCE [LARGE SCALE GENOMIC DNA]</scope>
</reference>
<dbReference type="Gene3D" id="3.40.50.1820">
    <property type="entry name" value="alpha/beta hydrolase"/>
    <property type="match status" value="1"/>
</dbReference>
<gene>
    <name evidence="2" type="ORF">UW53_C0005G0026</name>
</gene>
<accession>A0A0G1ILZ9</accession>
<dbReference type="Pfam" id="PF00326">
    <property type="entry name" value="Peptidase_S9"/>
    <property type="match status" value="1"/>
</dbReference>
<organism evidence="2 3">
    <name type="scientific">Candidatus Giovannonibacteria bacterium GW2011_GWA1_44_25</name>
    <dbReference type="NCBI Taxonomy" id="1618645"/>
    <lineage>
        <taxon>Bacteria</taxon>
        <taxon>Candidatus Giovannoniibacteriota</taxon>
    </lineage>
</organism>
<sequence>MYALRTRFKNGIVAEFLPPKKKSDKVIILCSGMPSVPAKTDLMEFFAKKNYWVFYPRYRGTWESGGRFLKVSPHKDILEIISQLPRGFKDLWSGKTYKIQPSKIYLLGSSFGGAAALLTSVNNRVTKVVAVSPVVDWRVKSKSEPVDWLCKFVKQAFGGAFRFSMADWNKLKNGKFYNPVSVVKKVNGKKIFIIHAKDDWVVNYKPVKKFTRETNSQLLLLKRGGHLSLSLLQKPQFYKKFKNFIDSK</sequence>
<dbReference type="SUPFAM" id="SSF53474">
    <property type="entry name" value="alpha/beta-Hydrolases"/>
    <property type="match status" value="1"/>
</dbReference>
<dbReference type="GO" id="GO:0008236">
    <property type="term" value="F:serine-type peptidase activity"/>
    <property type="evidence" value="ECO:0007669"/>
    <property type="project" value="InterPro"/>
</dbReference>
<dbReference type="InterPro" id="IPR029058">
    <property type="entry name" value="AB_hydrolase_fold"/>
</dbReference>
<protein>
    <recommendedName>
        <fullName evidence="1">Peptidase S9 prolyl oligopeptidase catalytic domain-containing protein</fullName>
    </recommendedName>
</protein>
<evidence type="ECO:0000259" key="1">
    <source>
        <dbReference type="Pfam" id="PF00326"/>
    </source>
</evidence>